<feature type="region of interest" description="Disordered" evidence="1">
    <location>
        <begin position="50"/>
        <end position="84"/>
    </location>
</feature>
<evidence type="ECO:0000313" key="2">
    <source>
        <dbReference type="EMBL" id="PMD21986.1"/>
    </source>
</evidence>
<proteinExistence type="predicted"/>
<evidence type="ECO:0000313" key="3">
    <source>
        <dbReference type="Proteomes" id="UP000235672"/>
    </source>
</evidence>
<dbReference type="Proteomes" id="UP000235672">
    <property type="component" value="Unassembled WGS sequence"/>
</dbReference>
<organism evidence="2 3">
    <name type="scientific">Hyaloscypha hepaticicola</name>
    <dbReference type="NCBI Taxonomy" id="2082293"/>
    <lineage>
        <taxon>Eukaryota</taxon>
        <taxon>Fungi</taxon>
        <taxon>Dikarya</taxon>
        <taxon>Ascomycota</taxon>
        <taxon>Pezizomycotina</taxon>
        <taxon>Leotiomycetes</taxon>
        <taxon>Helotiales</taxon>
        <taxon>Hyaloscyphaceae</taxon>
        <taxon>Hyaloscypha</taxon>
    </lineage>
</organism>
<feature type="compositionally biased region" description="Low complexity" evidence="1">
    <location>
        <begin position="178"/>
        <end position="191"/>
    </location>
</feature>
<dbReference type="AlphaFoldDB" id="A0A2J6Q6U2"/>
<sequence length="265" mass="29200">MTGPAGERQRGRQMGLGAQAQQGKPSARTAEELRDSRIVDERIGWRLQKLDRIRGARSKEQGQTGQPGPGRAKQGRSRQGVLDSHGRVEGVTWELVEWKWKWKWKWKLEVEGETKGPWRPWGWVARSSDSALSKSGDDAGVDVGAGAGFYLGLARWTRPAVVRRRRPATAASLQHSMAARAARPAAQRPGPTISESLGRDRLSATRHGRQTWNMIMEAPHNPAAPAAEDDRMQIPVQCTPQHPRGHAAGITAPPRDHDYGAGFGR</sequence>
<protein>
    <submittedName>
        <fullName evidence="2">Uncharacterized protein</fullName>
    </submittedName>
</protein>
<evidence type="ECO:0000256" key="1">
    <source>
        <dbReference type="SAM" id="MobiDB-lite"/>
    </source>
</evidence>
<gene>
    <name evidence="2" type="ORF">NA56DRAFT_658468</name>
</gene>
<feature type="region of interest" description="Disordered" evidence="1">
    <location>
        <begin position="172"/>
        <end position="204"/>
    </location>
</feature>
<feature type="region of interest" description="Disordered" evidence="1">
    <location>
        <begin position="1"/>
        <end position="35"/>
    </location>
</feature>
<dbReference type="EMBL" id="KZ613479">
    <property type="protein sequence ID" value="PMD21986.1"/>
    <property type="molecule type" value="Genomic_DNA"/>
</dbReference>
<keyword evidence="3" id="KW-1185">Reference proteome</keyword>
<feature type="compositionally biased region" description="Basic and acidic residues" evidence="1">
    <location>
        <begin position="50"/>
        <end position="60"/>
    </location>
</feature>
<accession>A0A2J6Q6U2</accession>
<feature type="region of interest" description="Disordered" evidence="1">
    <location>
        <begin position="237"/>
        <end position="265"/>
    </location>
</feature>
<name>A0A2J6Q6U2_9HELO</name>
<reference evidence="2 3" key="1">
    <citation type="submission" date="2016-05" db="EMBL/GenBank/DDBJ databases">
        <title>A degradative enzymes factory behind the ericoid mycorrhizal symbiosis.</title>
        <authorList>
            <consortium name="DOE Joint Genome Institute"/>
            <person name="Martino E."/>
            <person name="Morin E."/>
            <person name="Grelet G."/>
            <person name="Kuo A."/>
            <person name="Kohler A."/>
            <person name="Daghino S."/>
            <person name="Barry K."/>
            <person name="Choi C."/>
            <person name="Cichocki N."/>
            <person name="Clum A."/>
            <person name="Copeland A."/>
            <person name="Hainaut M."/>
            <person name="Haridas S."/>
            <person name="Labutti K."/>
            <person name="Lindquist E."/>
            <person name="Lipzen A."/>
            <person name="Khouja H.-R."/>
            <person name="Murat C."/>
            <person name="Ohm R."/>
            <person name="Olson A."/>
            <person name="Spatafora J."/>
            <person name="Veneault-Fourrey C."/>
            <person name="Henrissat B."/>
            <person name="Grigoriev I."/>
            <person name="Martin F."/>
            <person name="Perotto S."/>
        </authorList>
    </citation>
    <scope>NUCLEOTIDE SEQUENCE [LARGE SCALE GENOMIC DNA]</scope>
    <source>
        <strain evidence="2 3">UAMH 7357</strain>
    </source>
</reference>